<evidence type="ECO:0000256" key="1">
    <source>
        <dbReference type="SAM" id="Phobius"/>
    </source>
</evidence>
<dbReference type="AlphaFoldDB" id="W1PXQ9"/>
<dbReference type="Gramene" id="ERN12789">
    <property type="protein sequence ID" value="ERN12789"/>
    <property type="gene ID" value="AMTR_s00043p00212190"/>
</dbReference>
<dbReference type="PANTHER" id="PTHR46033:SF1">
    <property type="entry name" value="PROTEIN MAIN-LIKE 2"/>
    <property type="match status" value="1"/>
</dbReference>
<dbReference type="Proteomes" id="UP000017836">
    <property type="component" value="Unassembled WGS sequence"/>
</dbReference>
<feature type="transmembrane region" description="Helical" evidence="1">
    <location>
        <begin position="76"/>
        <end position="95"/>
    </location>
</feature>
<evidence type="ECO:0000313" key="4">
    <source>
        <dbReference type="Proteomes" id="UP000017836"/>
    </source>
</evidence>
<name>W1PXQ9_AMBTC</name>
<dbReference type="InterPro" id="IPR044824">
    <property type="entry name" value="MAIN-like"/>
</dbReference>
<proteinExistence type="predicted"/>
<gene>
    <name evidence="3" type="ORF">AMTR_s00043p00212190</name>
</gene>
<feature type="domain" description="Aminotransferase-like plant mobile" evidence="2">
    <location>
        <begin position="1"/>
        <end position="103"/>
    </location>
</feature>
<organism evidence="3 4">
    <name type="scientific">Amborella trichopoda</name>
    <dbReference type="NCBI Taxonomy" id="13333"/>
    <lineage>
        <taxon>Eukaryota</taxon>
        <taxon>Viridiplantae</taxon>
        <taxon>Streptophyta</taxon>
        <taxon>Embryophyta</taxon>
        <taxon>Tracheophyta</taxon>
        <taxon>Spermatophyta</taxon>
        <taxon>Magnoliopsida</taxon>
        <taxon>Amborellales</taxon>
        <taxon>Amborellaceae</taxon>
        <taxon>Amborella</taxon>
    </lineage>
</organism>
<dbReference type="EMBL" id="KI392605">
    <property type="protein sequence ID" value="ERN12789.1"/>
    <property type="molecule type" value="Genomic_DNA"/>
</dbReference>
<evidence type="ECO:0000313" key="3">
    <source>
        <dbReference type="EMBL" id="ERN12789.1"/>
    </source>
</evidence>
<reference evidence="4" key="1">
    <citation type="journal article" date="2013" name="Science">
        <title>The Amborella genome and the evolution of flowering plants.</title>
        <authorList>
            <consortium name="Amborella Genome Project"/>
        </authorList>
    </citation>
    <scope>NUCLEOTIDE SEQUENCE [LARGE SCALE GENOMIC DNA]</scope>
</reference>
<keyword evidence="1" id="KW-0812">Transmembrane</keyword>
<dbReference type="PANTHER" id="PTHR46033">
    <property type="entry name" value="PROTEIN MAIN-LIKE 2"/>
    <property type="match status" value="1"/>
</dbReference>
<keyword evidence="1" id="KW-1133">Transmembrane helix</keyword>
<accession>W1PXQ9</accession>
<sequence length="145" mass="16178">MTPTLFDVYEILGLAVDGEPVTCRPISDFREFIENNLGIVPTGSNLTVINHLWLKANFRELPLDATPMEVVRYTQVYLLFLIIVTIFADASVATVPRGTCKSLKILRKLADILGVLQPSHFCIVPLEKLVLSSKDILVVQPLLCR</sequence>
<dbReference type="GO" id="GO:0010073">
    <property type="term" value="P:meristem maintenance"/>
    <property type="evidence" value="ECO:0007669"/>
    <property type="project" value="InterPro"/>
</dbReference>
<keyword evidence="4" id="KW-1185">Reference proteome</keyword>
<protein>
    <recommendedName>
        <fullName evidence="2">Aminotransferase-like plant mobile domain-containing protein</fullName>
    </recommendedName>
</protein>
<keyword evidence="1" id="KW-0472">Membrane</keyword>
<evidence type="ECO:0000259" key="2">
    <source>
        <dbReference type="Pfam" id="PF10536"/>
    </source>
</evidence>
<dbReference type="InterPro" id="IPR019557">
    <property type="entry name" value="AminoTfrase-like_pln_mobile"/>
</dbReference>
<dbReference type="HOGENOM" id="CLU_149582_0_0_1"/>
<dbReference type="Pfam" id="PF10536">
    <property type="entry name" value="PMD"/>
    <property type="match status" value="1"/>
</dbReference>